<dbReference type="EMBL" id="CP036263">
    <property type="protein sequence ID" value="QDS97634.1"/>
    <property type="molecule type" value="Genomic_DNA"/>
</dbReference>
<dbReference type="CDD" id="cd16012">
    <property type="entry name" value="ALP"/>
    <property type="match status" value="1"/>
</dbReference>
<dbReference type="Pfam" id="PF00245">
    <property type="entry name" value="Alk_phosphatase"/>
    <property type="match status" value="1"/>
</dbReference>
<accession>A0A517MRY2</accession>
<evidence type="ECO:0000256" key="3">
    <source>
        <dbReference type="PIRSR" id="PIRSR601952-2"/>
    </source>
</evidence>
<keyword evidence="1" id="KW-0597">Phosphoprotein</keyword>
<keyword evidence="3" id="KW-0460">Magnesium</keyword>
<dbReference type="SMART" id="SM00098">
    <property type="entry name" value="alkPPc"/>
    <property type="match status" value="1"/>
</dbReference>
<dbReference type="InterPro" id="IPR001952">
    <property type="entry name" value="Alkaline_phosphatase"/>
</dbReference>
<dbReference type="PRINTS" id="PR00113">
    <property type="entry name" value="ALKPHPHTASE"/>
</dbReference>
<comment type="similarity">
    <text evidence="4">Belongs to the alkaline phosphatase family.</text>
</comment>
<feature type="binding site" evidence="3">
    <location>
        <position position="167"/>
    </location>
    <ligand>
        <name>Mg(2+)</name>
        <dbReference type="ChEBI" id="CHEBI:18420"/>
    </ligand>
</feature>
<dbReference type="PANTHER" id="PTHR11596">
    <property type="entry name" value="ALKALINE PHOSPHATASE"/>
    <property type="match status" value="1"/>
</dbReference>
<feature type="binding site" evidence="3">
    <location>
        <position position="326"/>
    </location>
    <ligand>
        <name>Zn(2+)</name>
        <dbReference type="ChEBI" id="CHEBI:29105"/>
        <label>2</label>
    </ligand>
</feature>
<dbReference type="AlphaFoldDB" id="A0A517MRY2"/>
<keyword evidence="3" id="KW-0479">Metal-binding</keyword>
<name>A0A517MRY2_9BACT</name>
<comment type="cofactor">
    <cofactor evidence="3">
        <name>Mg(2+)</name>
        <dbReference type="ChEBI" id="CHEBI:18420"/>
    </cofactor>
    <text evidence="3">Binds 1 Mg(2+) ion.</text>
</comment>
<evidence type="ECO:0000256" key="2">
    <source>
        <dbReference type="PIRSR" id="PIRSR601952-1"/>
    </source>
</evidence>
<organism evidence="5 6">
    <name type="scientific">Adhaeretor mobilis</name>
    <dbReference type="NCBI Taxonomy" id="1930276"/>
    <lineage>
        <taxon>Bacteria</taxon>
        <taxon>Pseudomonadati</taxon>
        <taxon>Planctomycetota</taxon>
        <taxon>Planctomycetia</taxon>
        <taxon>Pirellulales</taxon>
        <taxon>Lacipirellulaceae</taxon>
        <taxon>Adhaeretor</taxon>
    </lineage>
</organism>
<feature type="binding site" evidence="3">
    <location>
        <position position="61"/>
    </location>
    <ligand>
        <name>Mg(2+)</name>
        <dbReference type="ChEBI" id="CHEBI:18420"/>
    </ligand>
</feature>
<proteinExistence type="inferred from homology"/>
<dbReference type="InterPro" id="IPR042085">
    <property type="entry name" value="Ap_crown"/>
</dbReference>
<feature type="binding site" evidence="3">
    <location>
        <position position="516"/>
    </location>
    <ligand>
        <name>Zn(2+)</name>
        <dbReference type="ChEBI" id="CHEBI:29105"/>
        <label>2</label>
    </ligand>
</feature>
<evidence type="ECO:0000313" key="5">
    <source>
        <dbReference type="EMBL" id="QDS97634.1"/>
    </source>
</evidence>
<feature type="active site" description="Phosphoserine intermediate" evidence="2">
    <location>
        <position position="114"/>
    </location>
</feature>
<feature type="binding site" evidence="3">
    <location>
        <position position="61"/>
    </location>
    <ligand>
        <name>Zn(2+)</name>
        <dbReference type="ChEBI" id="CHEBI:29105"/>
        <label>2</label>
    </ligand>
</feature>
<dbReference type="GO" id="GO:0046872">
    <property type="term" value="F:metal ion binding"/>
    <property type="evidence" value="ECO:0007669"/>
    <property type="project" value="UniProtKB-KW"/>
</dbReference>
<dbReference type="Gene3D" id="3.40.720.10">
    <property type="entry name" value="Alkaline Phosphatase, subunit A"/>
    <property type="match status" value="1"/>
</dbReference>
<protein>
    <submittedName>
        <fullName evidence="5">Alkaline phosphatase 4</fullName>
        <ecNumber evidence="5">3.1.3.1</ecNumber>
    </submittedName>
</protein>
<feature type="binding site" evidence="3">
    <location>
        <position position="317"/>
    </location>
    <ligand>
        <name>Mg(2+)</name>
        <dbReference type="ChEBI" id="CHEBI:18420"/>
    </ligand>
</feature>
<feature type="binding site" evidence="3">
    <location>
        <position position="322"/>
    </location>
    <ligand>
        <name>Zn(2+)</name>
        <dbReference type="ChEBI" id="CHEBI:29105"/>
        <label>2</label>
    </ligand>
</feature>
<keyword evidence="3" id="KW-0862">Zinc</keyword>
<dbReference type="SUPFAM" id="SSF53649">
    <property type="entry name" value="Alkaline phosphatase-like"/>
    <property type="match status" value="1"/>
</dbReference>
<evidence type="ECO:0000256" key="1">
    <source>
        <dbReference type="ARBA" id="ARBA00022553"/>
    </source>
</evidence>
<gene>
    <name evidence="5" type="primary">phoA_3</name>
    <name evidence="5" type="ORF">HG15A2_08980</name>
</gene>
<dbReference type="Proteomes" id="UP000319852">
    <property type="component" value="Chromosome"/>
</dbReference>
<reference evidence="5 6" key="1">
    <citation type="submission" date="2019-02" db="EMBL/GenBank/DDBJ databases">
        <title>Deep-cultivation of Planctomycetes and their phenomic and genomic characterization uncovers novel biology.</title>
        <authorList>
            <person name="Wiegand S."/>
            <person name="Jogler M."/>
            <person name="Boedeker C."/>
            <person name="Pinto D."/>
            <person name="Vollmers J."/>
            <person name="Rivas-Marin E."/>
            <person name="Kohn T."/>
            <person name="Peeters S.H."/>
            <person name="Heuer A."/>
            <person name="Rast P."/>
            <person name="Oberbeckmann S."/>
            <person name="Bunk B."/>
            <person name="Jeske O."/>
            <person name="Meyerdierks A."/>
            <person name="Storesund J.E."/>
            <person name="Kallscheuer N."/>
            <person name="Luecker S."/>
            <person name="Lage O.M."/>
            <person name="Pohl T."/>
            <person name="Merkel B.J."/>
            <person name="Hornburger P."/>
            <person name="Mueller R.-W."/>
            <person name="Bruemmer F."/>
            <person name="Labrenz M."/>
            <person name="Spormann A.M."/>
            <person name="Op den Camp H."/>
            <person name="Overmann J."/>
            <person name="Amann R."/>
            <person name="Jetten M.S.M."/>
            <person name="Mascher T."/>
            <person name="Medema M.H."/>
            <person name="Devos D.P."/>
            <person name="Kaster A.-K."/>
            <person name="Ovreas L."/>
            <person name="Rohde M."/>
            <person name="Galperin M.Y."/>
            <person name="Jogler C."/>
        </authorList>
    </citation>
    <scope>NUCLEOTIDE SEQUENCE [LARGE SCALE GENOMIC DNA]</scope>
    <source>
        <strain evidence="5 6">HG15A2</strain>
    </source>
</reference>
<sequence>MLIGDVSAHDPVAEGTVTQGQSIRGRLGTGESLLFEPVRKTSQEQVPEKPRIRNLILLIGDGMGPQQVGLLTQYAHHGKHSPYEDRQAAIERLMNEGVAGIMRTEPHNMLVVDSAASATQIATGQYAGSEMIGANYQGDSAKTVLEYAKESGRSTGLVSDTRITHATPASFAAHQRHRSMENEIAGDMLETQPDVMLSGGLRHWVPAAAAKKESVTYEALRQLIGDAYPITTKRTDNRNLLLEARDYYQLAFDRYALARIEEMPVLGLFSDTAMLDALAEKAADNAGTRNQPTLVEMSKKAIELLDQNPAGFFLMIEGGQIDWTGHNNDAGAMLHELLRFDAVVAAVMEWAKDRDDTVIVVTADHETGSFGFSYSGSSIPKARQLAGNVFNNEKFEPNFNFARQRTLESLYGQKQSYYTILETFDALPAKEQTAESLMELVNSAMPLNIDLDEAVQVLTRSRNKMYQEGHPFLGTKTLPNIRDFNSFYVYGENLRMNLLGRLLAEEQNVVWGTGTHTSTPVTLGAWGPEAATKPFSGIHHSTDIGQRMIELMQQ</sequence>
<dbReference type="InterPro" id="IPR017850">
    <property type="entry name" value="Alkaline_phosphatase_core_sf"/>
</dbReference>
<keyword evidence="5" id="KW-0378">Hydrolase</keyword>
<dbReference type="EC" id="3.1.3.1" evidence="5"/>
<dbReference type="Gene3D" id="1.10.1200.140">
    <property type="entry name" value="Alkaline phosphatase, crown domain"/>
    <property type="match status" value="1"/>
</dbReference>
<keyword evidence="6" id="KW-1185">Reference proteome</keyword>
<dbReference type="KEGG" id="amob:HG15A2_08980"/>
<evidence type="ECO:0000313" key="6">
    <source>
        <dbReference type="Proteomes" id="UP000319852"/>
    </source>
</evidence>
<dbReference type="PANTHER" id="PTHR11596:SF5">
    <property type="entry name" value="ALKALINE PHOSPHATASE"/>
    <property type="match status" value="1"/>
</dbReference>
<feature type="binding site" evidence="3">
    <location>
        <position position="365"/>
    </location>
    <ligand>
        <name>Zn(2+)</name>
        <dbReference type="ChEBI" id="CHEBI:29105"/>
        <label>2</label>
    </ligand>
</feature>
<feature type="binding site" evidence="3">
    <location>
        <position position="364"/>
    </location>
    <ligand>
        <name>Zn(2+)</name>
        <dbReference type="ChEBI" id="CHEBI:29105"/>
        <label>2</label>
    </ligand>
</feature>
<comment type="cofactor">
    <cofactor evidence="3">
        <name>Zn(2+)</name>
        <dbReference type="ChEBI" id="CHEBI:29105"/>
    </cofactor>
    <text evidence="3">Binds 2 Zn(2+) ions.</text>
</comment>
<dbReference type="GO" id="GO:0004035">
    <property type="term" value="F:alkaline phosphatase activity"/>
    <property type="evidence" value="ECO:0007669"/>
    <property type="project" value="UniProtKB-EC"/>
</dbReference>
<feature type="binding site" evidence="3">
    <location>
        <position position="165"/>
    </location>
    <ligand>
        <name>Mg(2+)</name>
        <dbReference type="ChEBI" id="CHEBI:18420"/>
    </ligand>
</feature>
<evidence type="ECO:0000256" key="4">
    <source>
        <dbReference type="RuleBase" id="RU003946"/>
    </source>
</evidence>